<accession>A0A6L2JJU4</accession>
<comment type="caution">
    <text evidence="1">The sequence shown here is derived from an EMBL/GenBank/DDBJ whole genome shotgun (WGS) entry which is preliminary data.</text>
</comment>
<keyword evidence="1" id="KW-0695">RNA-directed DNA polymerase</keyword>
<proteinExistence type="predicted"/>
<reference evidence="1" key="1">
    <citation type="journal article" date="2019" name="Sci. Rep.">
        <title>Draft genome of Tanacetum cinerariifolium, the natural source of mosquito coil.</title>
        <authorList>
            <person name="Yamashiro T."/>
            <person name="Shiraishi A."/>
            <person name="Satake H."/>
            <person name="Nakayama K."/>
        </authorList>
    </citation>
    <scope>NUCLEOTIDE SEQUENCE</scope>
</reference>
<dbReference type="GO" id="GO:0003964">
    <property type="term" value="F:RNA-directed DNA polymerase activity"/>
    <property type="evidence" value="ECO:0007669"/>
    <property type="project" value="UniProtKB-KW"/>
</dbReference>
<gene>
    <name evidence="1" type="ORF">Tci_008143</name>
</gene>
<dbReference type="PANTHER" id="PTHR33067">
    <property type="entry name" value="RNA-DIRECTED DNA POLYMERASE-RELATED"/>
    <property type="match status" value="1"/>
</dbReference>
<protein>
    <submittedName>
        <fullName evidence="1">Reverse transcriptase domain-containing protein</fullName>
    </submittedName>
</protein>
<dbReference type="Gene3D" id="2.40.70.10">
    <property type="entry name" value="Acid Proteases"/>
    <property type="match status" value="1"/>
</dbReference>
<evidence type="ECO:0000313" key="1">
    <source>
        <dbReference type="EMBL" id="GEU36165.1"/>
    </source>
</evidence>
<sequence>MHTHASNFEIVEPLPEPERILNRRLRRGNRRVPVDQRNNPPQHPRIVYPPILNINYFRYFLDIPHNYDPIDDEPIWATDRVIAPTPGSAITIPETANEFAIKGNHLTLAKGNQFDSKTKTDPHKHIHEFLRICDMFKYKDTENKVNNSDTNKIIARMDVMTIKMDAQYKELQSRTKQPTPDLDDDDMPMSREKEAKFMQTFYENMLVEVGKFIFHVDFVILEMKEDNKVSLILGRPFLHTADVVIRIKQKQHNLGVGTKRMIFSIDSMMKHSYSNDATCLSINVIDEILEEDFNALLDKGSKILYSIEGTLLEEEIFS</sequence>
<dbReference type="AlphaFoldDB" id="A0A6L2JJU4"/>
<organism evidence="1">
    <name type="scientific">Tanacetum cinerariifolium</name>
    <name type="common">Dalmatian daisy</name>
    <name type="synonym">Chrysanthemum cinerariifolium</name>
    <dbReference type="NCBI Taxonomy" id="118510"/>
    <lineage>
        <taxon>Eukaryota</taxon>
        <taxon>Viridiplantae</taxon>
        <taxon>Streptophyta</taxon>
        <taxon>Embryophyta</taxon>
        <taxon>Tracheophyta</taxon>
        <taxon>Spermatophyta</taxon>
        <taxon>Magnoliopsida</taxon>
        <taxon>eudicotyledons</taxon>
        <taxon>Gunneridae</taxon>
        <taxon>Pentapetalae</taxon>
        <taxon>asterids</taxon>
        <taxon>campanulids</taxon>
        <taxon>Asterales</taxon>
        <taxon>Asteraceae</taxon>
        <taxon>Asteroideae</taxon>
        <taxon>Anthemideae</taxon>
        <taxon>Anthemidinae</taxon>
        <taxon>Tanacetum</taxon>
    </lineage>
</organism>
<keyword evidence="1" id="KW-0808">Transferase</keyword>
<keyword evidence="1" id="KW-0548">Nucleotidyltransferase</keyword>
<name>A0A6L2JJU4_TANCI</name>
<dbReference type="InterPro" id="IPR021109">
    <property type="entry name" value="Peptidase_aspartic_dom_sf"/>
</dbReference>
<dbReference type="PANTHER" id="PTHR33067:SF35">
    <property type="entry name" value="ASPARTIC PEPTIDASE DDI1-TYPE DOMAIN-CONTAINING PROTEIN"/>
    <property type="match status" value="1"/>
</dbReference>
<dbReference type="EMBL" id="BKCJ010000777">
    <property type="protein sequence ID" value="GEU36165.1"/>
    <property type="molecule type" value="Genomic_DNA"/>
</dbReference>